<dbReference type="AlphaFoldDB" id="A0A7K3W1T3"/>
<feature type="transmembrane region" description="Helical" evidence="2">
    <location>
        <begin position="366"/>
        <end position="391"/>
    </location>
</feature>
<dbReference type="RefSeq" id="WP_163482191.1">
    <property type="nucleotide sequence ID" value="NZ_JAAGWF010000012.1"/>
</dbReference>
<reference evidence="3 4" key="1">
    <citation type="submission" date="2020-02" db="EMBL/GenBank/DDBJ databases">
        <title>Geodermatophilus sabuli CPCC 205279 I12A-02694.</title>
        <authorList>
            <person name="Jiang Z."/>
        </authorList>
    </citation>
    <scope>NUCLEOTIDE SEQUENCE [LARGE SCALE GENOMIC DNA]</scope>
    <source>
        <strain evidence="3 4">I12A-02694</strain>
    </source>
</reference>
<feature type="transmembrane region" description="Helical" evidence="2">
    <location>
        <begin position="476"/>
        <end position="501"/>
    </location>
</feature>
<gene>
    <name evidence="3" type="ORF">GCU56_13205</name>
</gene>
<feature type="transmembrane region" description="Helical" evidence="2">
    <location>
        <begin position="111"/>
        <end position="136"/>
    </location>
</feature>
<protein>
    <recommendedName>
        <fullName evidence="5">Lipase (Class 3)</fullName>
    </recommendedName>
</protein>
<comment type="caution">
    <text evidence="3">The sequence shown here is derived from an EMBL/GenBank/DDBJ whole genome shotgun (WGS) entry which is preliminary data.</text>
</comment>
<evidence type="ECO:0008006" key="5">
    <source>
        <dbReference type="Google" id="ProtNLM"/>
    </source>
</evidence>
<name>A0A7K3W1T3_9ACTN</name>
<evidence type="ECO:0000256" key="2">
    <source>
        <dbReference type="SAM" id="Phobius"/>
    </source>
</evidence>
<feature type="transmembrane region" description="Helical" evidence="2">
    <location>
        <begin position="241"/>
        <end position="259"/>
    </location>
</feature>
<organism evidence="3 4">
    <name type="scientific">Geodermatophilus sabuli</name>
    <dbReference type="NCBI Taxonomy" id="1564158"/>
    <lineage>
        <taxon>Bacteria</taxon>
        <taxon>Bacillati</taxon>
        <taxon>Actinomycetota</taxon>
        <taxon>Actinomycetes</taxon>
        <taxon>Geodermatophilales</taxon>
        <taxon>Geodermatophilaceae</taxon>
        <taxon>Geodermatophilus</taxon>
    </lineage>
</organism>
<feature type="compositionally biased region" description="Basic and acidic residues" evidence="1">
    <location>
        <begin position="822"/>
        <end position="833"/>
    </location>
</feature>
<feature type="region of interest" description="Disordered" evidence="1">
    <location>
        <begin position="791"/>
        <end position="833"/>
    </location>
</feature>
<feature type="transmembrane region" description="Helical" evidence="2">
    <location>
        <begin position="532"/>
        <end position="552"/>
    </location>
</feature>
<dbReference type="InterPro" id="IPR029058">
    <property type="entry name" value="AB_hydrolase_fold"/>
</dbReference>
<feature type="compositionally biased region" description="Low complexity" evidence="1">
    <location>
        <begin position="800"/>
        <end position="815"/>
    </location>
</feature>
<evidence type="ECO:0000313" key="3">
    <source>
        <dbReference type="EMBL" id="NEK58825.1"/>
    </source>
</evidence>
<feature type="transmembrane region" description="Helical" evidence="2">
    <location>
        <begin position="72"/>
        <end position="90"/>
    </location>
</feature>
<dbReference type="Proteomes" id="UP000470246">
    <property type="component" value="Unassembled WGS sequence"/>
</dbReference>
<dbReference type="EMBL" id="JAAGWF010000012">
    <property type="protein sequence ID" value="NEK58825.1"/>
    <property type="molecule type" value="Genomic_DNA"/>
</dbReference>
<feature type="transmembrane region" description="Helical" evidence="2">
    <location>
        <begin position="411"/>
        <end position="431"/>
    </location>
</feature>
<proteinExistence type="predicted"/>
<evidence type="ECO:0000313" key="4">
    <source>
        <dbReference type="Proteomes" id="UP000470246"/>
    </source>
</evidence>
<feature type="transmembrane region" description="Helical" evidence="2">
    <location>
        <begin position="218"/>
        <end position="235"/>
    </location>
</feature>
<keyword evidence="4" id="KW-1185">Reference proteome</keyword>
<keyword evidence="2" id="KW-0812">Transmembrane</keyword>
<feature type="transmembrane region" description="Helical" evidence="2">
    <location>
        <begin position="148"/>
        <end position="167"/>
    </location>
</feature>
<keyword evidence="2" id="KW-0472">Membrane</keyword>
<evidence type="ECO:0000256" key="1">
    <source>
        <dbReference type="SAM" id="MobiDB-lite"/>
    </source>
</evidence>
<dbReference type="SUPFAM" id="SSF53474">
    <property type="entry name" value="alpha/beta-Hydrolases"/>
    <property type="match status" value="1"/>
</dbReference>
<accession>A0A7K3W1T3</accession>
<feature type="transmembrane region" description="Helical" evidence="2">
    <location>
        <begin position="324"/>
        <end position="345"/>
    </location>
</feature>
<sequence>MAGWVELRVHGVSGTPPGYMLGSAHTAQVAGDHRSRCFRPTDAQGREVRAADGHVLEAFHWGRWTSGSWSQGLWLLLIPFGIVNAAQFMLPPPGSRPTRRLHALCGALLRTVALVLTGLFALAACLVVVDLAGWQWLARRGLPVADRLVLAAALLVAALLVVGLSRLGQVDTGRRYRFASAGPRDLGHGAAGLPGLGDAAFFDGDPDSPALRRLHRSAGLLVVAWLGLSVAADAGVAWALWWRWCPAVLLALVALVVAASGDPERRTTVTGRDRSAALRWTLVAAHVVRLLAVAALVSAIVAVLSTDVDGAGRLPGMETAVAVLTLAGTAAVTLLVVGVALLAAATAAADRAVPAPFRRFARGMSAALATAIGCYLGVGSTAGLTLGAAWLLDRLGGTDVAVPALLQRFSYAWGVTAVVFAAAGVVTWALLRRRRESFRARAAAAMTFGDLPGPRLPAAWVWRVGRAMQLARLKNAVPLALASWTVLGLVLAVAIGAASWAGRGAGEEPAFPVSVLTGVASPPGGAITGDDVVIGLGQLTLLAIGLGTVLLARGALRSEGARRGLNVVWDVVAFWPRSVHPFVPPPYASEVVPALVRRICWHLGVPDPLQDADPDGGAQAGAVNPAPAPEVVVAAHSQGSLISLVALLWLPEQVRDRVRWVTFGSQLRQQFARGFPHYVPVELLRDMAGAFRWVSLYRDTDPVAGPVTSWDHTREGGRLLSRRIDDPSALRPDWLDPCTGRRVCGDEWRLLDPVPGDLGLQTRAVTRIGGHGGYWTDPDWPLALAVVRGRVPGGRGTGDGPPVEGDGRGAAAHGPAEGGAAGRREPDDTRRGT</sequence>
<feature type="transmembrane region" description="Helical" evidence="2">
    <location>
        <begin position="280"/>
        <end position="304"/>
    </location>
</feature>
<keyword evidence="2" id="KW-1133">Transmembrane helix</keyword>